<evidence type="ECO:0000256" key="1">
    <source>
        <dbReference type="SAM" id="MobiDB-lite"/>
    </source>
</evidence>
<evidence type="ECO:0008006" key="5">
    <source>
        <dbReference type="Google" id="ProtNLM"/>
    </source>
</evidence>
<keyword evidence="2" id="KW-0812">Transmembrane</keyword>
<evidence type="ECO:0000256" key="2">
    <source>
        <dbReference type="SAM" id="Phobius"/>
    </source>
</evidence>
<dbReference type="AlphaFoldDB" id="A0A7W6EUE3"/>
<gene>
    <name evidence="3" type="ORF">GGQ88_000276</name>
</gene>
<sequence length="1077" mass="112572">MADSFEMVEPVPPSPSERASAKSRWRRVGVPALAIVLVAGGGLWLSRNELADRVIAGQLAALGLPATYEIESVGPGTQVLRNVVVGAPGRPDMTVERMLVGIEYRFGTPTIGSVKLIRPRIYGQYLRGKLSFGSLDKVLFAPRTTNEPFSLPKLDVTVDDGRGLMLTDFGKVGLKLDGAGDLRNGFAGTLAAVAPRVTSGACVGDGASLFGKITIRDERPAIAGPLRLASLVCDGGVRSGATTVDLNLRADKGISGVAGSAMLRGKALVLPGLAAESLALDTQFGWRDRALTGRVEANAGGVRSGGMNMGLLGVEGSVRARDGFDKAEFRGQIDGEGLRQGSALTAVLARAQDGSAGTLLAPMLAQMRAALKREERGSRFAGEVSVRRSGASGVTLVMPEARVTGGSGAALLTLSRFQVASAGSGGPPRIAGNFATGGAGMPRVVGRMEQGRAGQALFRLTMAPWRAGGGSLEIPEMMIAQVGDGSVGFAGTAHVSGAIPGGSVRNLRLPVNGSYGARGELALWKRCVSARFDQLVLGEMAVDGNTLNLCPAGGSAIVRNGTAGLRVAAGTPSLDLSGRLGETPLAVRTGAVGFAYPGVLNAKDVDVTLGPAGTATHLKLADLDARLGNDFTGKFAGVEARLTAVPLDVTKAAGQWRYTNGALVLSGVGFDLSDRLDPARFEPLRAEGATLTLADNRIIANALLRETKSSREVVRTAIRHDLSTGIGHADLNVDGLVFDKGFQPAQLTRLALGVVANTVGTVRGAGVIDWNSRHVTSGGRFGTDNMDLAAAFGPVRGLSGELQFTDLLGMVTAPHQKLKVASINPGIEVTEGVVDVSLLPDQVLRLHEANWPFLGGQLKLEPTDLRLGVAEERRYTLTVTGIDAAKFLEKMELGNLAATGTFDGQFPLVFDANGGRIEQGSLVSRAPGGNVSYIGALTYENMGAMANFAFDALKSLDYTTMTIAMRGDLEGEIITNVKFGGVKQGAGTKRNFITKQVANLPIQFNVNIRAPFYQLITSFKAMYDPAFIKDPRTLGLVDAQGRVARRFDNGVRDGGAPVVVLPTTRQDIQPAESGNLP</sequence>
<organism evidence="3 4">
    <name type="scientific">Novosphingobium hassiacum</name>
    <dbReference type="NCBI Taxonomy" id="173676"/>
    <lineage>
        <taxon>Bacteria</taxon>
        <taxon>Pseudomonadati</taxon>
        <taxon>Pseudomonadota</taxon>
        <taxon>Alphaproteobacteria</taxon>
        <taxon>Sphingomonadales</taxon>
        <taxon>Sphingomonadaceae</taxon>
        <taxon>Novosphingobium</taxon>
    </lineage>
</organism>
<dbReference type="Pfam" id="PF11739">
    <property type="entry name" value="YdbH-like"/>
    <property type="match status" value="1"/>
</dbReference>
<dbReference type="Proteomes" id="UP000562395">
    <property type="component" value="Unassembled WGS sequence"/>
</dbReference>
<proteinExistence type="predicted"/>
<feature type="region of interest" description="Disordered" evidence="1">
    <location>
        <begin position="1"/>
        <end position="21"/>
    </location>
</feature>
<reference evidence="3 4" key="1">
    <citation type="submission" date="2020-08" db="EMBL/GenBank/DDBJ databases">
        <title>Genomic Encyclopedia of Type Strains, Phase IV (KMG-IV): sequencing the most valuable type-strain genomes for metagenomic binning, comparative biology and taxonomic classification.</title>
        <authorList>
            <person name="Goeker M."/>
        </authorList>
    </citation>
    <scope>NUCLEOTIDE SEQUENCE [LARGE SCALE GENOMIC DNA]</scope>
    <source>
        <strain evidence="3 4">DSM 14552</strain>
    </source>
</reference>
<name>A0A7W6EUE3_9SPHN</name>
<comment type="caution">
    <text evidence="3">The sequence shown here is derived from an EMBL/GenBank/DDBJ whole genome shotgun (WGS) entry which is preliminary data.</text>
</comment>
<keyword evidence="2" id="KW-1133">Transmembrane helix</keyword>
<keyword evidence="2" id="KW-0472">Membrane</keyword>
<dbReference type="RefSeq" id="WP_183611229.1">
    <property type="nucleotide sequence ID" value="NZ_JACICY010000001.1"/>
</dbReference>
<accession>A0A7W6EUE3</accession>
<keyword evidence="4" id="KW-1185">Reference proteome</keyword>
<evidence type="ECO:0000313" key="4">
    <source>
        <dbReference type="Proteomes" id="UP000562395"/>
    </source>
</evidence>
<dbReference type="InterPro" id="IPR021730">
    <property type="entry name" value="YdbH"/>
</dbReference>
<evidence type="ECO:0000313" key="3">
    <source>
        <dbReference type="EMBL" id="MBB3859036.1"/>
    </source>
</evidence>
<dbReference type="EMBL" id="JACICY010000001">
    <property type="protein sequence ID" value="MBB3859036.1"/>
    <property type="molecule type" value="Genomic_DNA"/>
</dbReference>
<feature type="transmembrane region" description="Helical" evidence="2">
    <location>
        <begin position="28"/>
        <end position="45"/>
    </location>
</feature>
<protein>
    <recommendedName>
        <fullName evidence="5">Dicarboxylate transport domain-containing protein</fullName>
    </recommendedName>
</protein>